<accession>A0A1H7BNA7</accession>
<keyword evidence="1" id="KW-0472">Membrane</keyword>
<dbReference type="Pfam" id="PF07077">
    <property type="entry name" value="DUF1345"/>
    <property type="match status" value="1"/>
</dbReference>
<name>A0A1H7BNA7_9DEIO</name>
<evidence type="ECO:0000256" key="1">
    <source>
        <dbReference type="SAM" id="Phobius"/>
    </source>
</evidence>
<sequence>MEERGPYAVAMLPPRAAHHAPPAAWRLLLGALVAAALLAILPRSWEWEARGLAAWVGFCAANLLRVLPLLGSSPERTEAVATREDETHAAAAALTIGAALVSLGAALLTLRQSGQEHGAAALRLSALAFLTVALSWVLVQLEYTLHYARRFYQDGAGVVFLSPDPAQPLNNPAYLDFAYLAFTIGMTFQVSDTNLNTPQMRQLLLGHALLSYLFSVVIIGVTVSAVAGLVG</sequence>
<gene>
    <name evidence="2" type="ORF">SAMN04488058_11845</name>
</gene>
<dbReference type="STRING" id="856736.SAMN04488058_11845"/>
<dbReference type="AlphaFoldDB" id="A0A1H7BNA7"/>
<dbReference type="EMBL" id="FNZA01000018">
    <property type="protein sequence ID" value="SEJ77827.1"/>
    <property type="molecule type" value="Genomic_DNA"/>
</dbReference>
<feature type="transmembrane region" description="Helical" evidence="1">
    <location>
        <begin position="120"/>
        <end position="139"/>
    </location>
</feature>
<feature type="transmembrane region" description="Helical" evidence="1">
    <location>
        <begin position="52"/>
        <end position="70"/>
    </location>
</feature>
<evidence type="ECO:0000313" key="3">
    <source>
        <dbReference type="Proteomes" id="UP000199223"/>
    </source>
</evidence>
<dbReference type="Proteomes" id="UP000199223">
    <property type="component" value="Unassembled WGS sequence"/>
</dbReference>
<protein>
    <submittedName>
        <fullName evidence="2">Uncharacterized membrane protein</fullName>
    </submittedName>
</protein>
<evidence type="ECO:0000313" key="2">
    <source>
        <dbReference type="EMBL" id="SEJ77827.1"/>
    </source>
</evidence>
<feature type="transmembrane region" description="Helical" evidence="1">
    <location>
        <begin position="23"/>
        <end position="40"/>
    </location>
</feature>
<keyword evidence="1" id="KW-0812">Transmembrane</keyword>
<dbReference type="InterPro" id="IPR009781">
    <property type="entry name" value="DUF1345"/>
</dbReference>
<keyword evidence="3" id="KW-1185">Reference proteome</keyword>
<feature type="transmembrane region" description="Helical" evidence="1">
    <location>
        <begin position="203"/>
        <end position="230"/>
    </location>
</feature>
<proteinExistence type="predicted"/>
<keyword evidence="1" id="KW-1133">Transmembrane helix</keyword>
<feature type="transmembrane region" description="Helical" evidence="1">
    <location>
        <begin position="90"/>
        <end position="108"/>
    </location>
</feature>
<organism evidence="2 3">
    <name type="scientific">Deinococcus reticulitermitis</name>
    <dbReference type="NCBI Taxonomy" id="856736"/>
    <lineage>
        <taxon>Bacteria</taxon>
        <taxon>Thermotogati</taxon>
        <taxon>Deinococcota</taxon>
        <taxon>Deinococci</taxon>
        <taxon>Deinococcales</taxon>
        <taxon>Deinococcaceae</taxon>
        <taxon>Deinococcus</taxon>
    </lineage>
</organism>
<reference evidence="3" key="1">
    <citation type="submission" date="2016-10" db="EMBL/GenBank/DDBJ databases">
        <authorList>
            <person name="Varghese N."/>
            <person name="Submissions S."/>
        </authorList>
    </citation>
    <scope>NUCLEOTIDE SEQUENCE [LARGE SCALE GENOMIC DNA]</scope>
    <source>
        <strain evidence="3">CGMCC 1.10218</strain>
    </source>
</reference>